<feature type="binding site" evidence="7">
    <location>
        <begin position="61"/>
        <end position="62"/>
    </location>
    <ligand>
        <name>substrate</name>
    </ligand>
</feature>
<keyword evidence="4 7" id="KW-0573">Peptidoglycan synthesis</keyword>
<dbReference type="InterPro" id="IPR001920">
    <property type="entry name" value="Asp/Glu_race"/>
</dbReference>
<organism evidence="8 9">
    <name type="scientific">Psychrobacter aestuarii</name>
    <dbReference type="NCBI Taxonomy" id="556327"/>
    <lineage>
        <taxon>Bacteria</taxon>
        <taxon>Pseudomonadati</taxon>
        <taxon>Pseudomonadota</taxon>
        <taxon>Gammaproteobacteria</taxon>
        <taxon>Moraxellales</taxon>
        <taxon>Moraxellaceae</taxon>
        <taxon>Psychrobacter</taxon>
    </lineage>
</organism>
<evidence type="ECO:0000256" key="3">
    <source>
        <dbReference type="ARBA" id="ARBA00022960"/>
    </source>
</evidence>
<feature type="binding site" evidence="7">
    <location>
        <begin position="206"/>
        <end position="207"/>
    </location>
    <ligand>
        <name>substrate</name>
    </ligand>
</feature>
<dbReference type="EMBL" id="BAAAFR010000002">
    <property type="protein sequence ID" value="GAA0316066.1"/>
    <property type="molecule type" value="Genomic_DNA"/>
</dbReference>
<feature type="binding site" evidence="7">
    <location>
        <begin position="93"/>
        <end position="94"/>
    </location>
    <ligand>
        <name>substrate</name>
    </ligand>
</feature>
<gene>
    <name evidence="7 8" type="primary">murI</name>
    <name evidence="8" type="ORF">GCM10009129_11720</name>
</gene>
<keyword evidence="5 7" id="KW-0413">Isomerase</keyword>
<dbReference type="EC" id="5.1.1.3" evidence="2 7"/>
<dbReference type="NCBIfam" id="TIGR00067">
    <property type="entry name" value="glut_race"/>
    <property type="match status" value="1"/>
</dbReference>
<feature type="active site" description="Proton donor/acceptor" evidence="7">
    <location>
        <position position="92"/>
    </location>
</feature>
<accession>A0ABN0VT58</accession>
<sequence>MTAPTLSPLVDTPAVTQAPAPHAPIGLFDSGVGGLSVYQHLAKALPAERYIYYADTLHVPYGSRDGKDIENLTLRAVDWLYRRGCKLVVMACNSASAHALDTARALYPQLPIVGLVPALKPAVRASRTKRVAVLATKATLNGALLAQVIDTVATPAGVTVVKYFDPLLVPWVEAGMPEEDPTATRLREQLKTFDSLGIDSLILGCTHYPFFKNFLYHEIDKAGLTMQVLDSGQAIAARVQHLLAERGLLAPNQDVPLSGHVLAFYASRYDDGLLQVVERLLESSVPIAVLGAHAE</sequence>
<feature type="active site" description="Proton donor/acceptor" evidence="7">
    <location>
        <position position="205"/>
    </location>
</feature>
<evidence type="ECO:0000256" key="5">
    <source>
        <dbReference type="ARBA" id="ARBA00023235"/>
    </source>
</evidence>
<evidence type="ECO:0000256" key="2">
    <source>
        <dbReference type="ARBA" id="ARBA00013090"/>
    </source>
</evidence>
<comment type="function">
    <text evidence="7">Provides the (R)-glutamate required for cell wall biosynthesis.</text>
</comment>
<dbReference type="InterPro" id="IPR015942">
    <property type="entry name" value="Asp/Glu/hydantoin_racemase"/>
</dbReference>
<evidence type="ECO:0000256" key="4">
    <source>
        <dbReference type="ARBA" id="ARBA00022984"/>
    </source>
</evidence>
<name>A0ABN0VT58_9GAMM</name>
<dbReference type="PANTHER" id="PTHR21198:SF2">
    <property type="entry name" value="GLUTAMATE RACEMASE"/>
    <property type="match status" value="1"/>
</dbReference>
<evidence type="ECO:0000256" key="1">
    <source>
        <dbReference type="ARBA" id="ARBA00001602"/>
    </source>
</evidence>
<dbReference type="InterPro" id="IPR018187">
    <property type="entry name" value="Asp/Glu_racemase_AS_1"/>
</dbReference>
<dbReference type="PANTHER" id="PTHR21198">
    <property type="entry name" value="GLUTAMATE RACEMASE"/>
    <property type="match status" value="1"/>
</dbReference>
<reference evidence="8 9" key="1">
    <citation type="journal article" date="2019" name="Int. J. Syst. Evol. Microbiol.">
        <title>The Global Catalogue of Microorganisms (GCM) 10K type strain sequencing project: providing services to taxonomists for standard genome sequencing and annotation.</title>
        <authorList>
            <consortium name="The Broad Institute Genomics Platform"/>
            <consortium name="The Broad Institute Genome Sequencing Center for Infectious Disease"/>
            <person name="Wu L."/>
            <person name="Ma J."/>
        </authorList>
    </citation>
    <scope>NUCLEOTIDE SEQUENCE [LARGE SCALE GENOMIC DNA]</scope>
    <source>
        <strain evidence="8 9">JCM 16343</strain>
    </source>
</reference>
<dbReference type="HAMAP" id="MF_00258">
    <property type="entry name" value="Glu_racemase"/>
    <property type="match status" value="1"/>
</dbReference>
<dbReference type="PROSITE" id="PS00923">
    <property type="entry name" value="ASP_GLU_RACEMASE_1"/>
    <property type="match status" value="1"/>
</dbReference>
<proteinExistence type="inferred from homology"/>
<keyword evidence="6 7" id="KW-0961">Cell wall biogenesis/degradation</keyword>
<protein>
    <recommendedName>
        <fullName evidence="2 7">Glutamate racemase</fullName>
        <ecNumber evidence="2 7">5.1.1.3</ecNumber>
    </recommendedName>
</protein>
<dbReference type="Gene3D" id="3.40.50.1860">
    <property type="match status" value="2"/>
</dbReference>
<dbReference type="SUPFAM" id="SSF53681">
    <property type="entry name" value="Aspartate/glutamate racemase"/>
    <property type="match status" value="2"/>
</dbReference>
<comment type="caution">
    <text evidence="8">The sequence shown here is derived from an EMBL/GenBank/DDBJ whole genome shotgun (WGS) entry which is preliminary data.</text>
</comment>
<keyword evidence="9" id="KW-1185">Reference proteome</keyword>
<keyword evidence="3 7" id="KW-0133">Cell shape</keyword>
<comment type="pathway">
    <text evidence="7">Cell wall biogenesis; peptidoglycan biosynthesis.</text>
</comment>
<evidence type="ECO:0000313" key="8">
    <source>
        <dbReference type="EMBL" id="GAA0316066.1"/>
    </source>
</evidence>
<evidence type="ECO:0000313" key="9">
    <source>
        <dbReference type="Proteomes" id="UP001501787"/>
    </source>
</evidence>
<comment type="similarity">
    <text evidence="7">Belongs to the aspartate/glutamate racemases family.</text>
</comment>
<evidence type="ECO:0000256" key="7">
    <source>
        <dbReference type="HAMAP-Rule" id="MF_00258"/>
    </source>
</evidence>
<evidence type="ECO:0000256" key="6">
    <source>
        <dbReference type="ARBA" id="ARBA00023316"/>
    </source>
</evidence>
<comment type="catalytic activity">
    <reaction evidence="1 7">
        <text>L-glutamate = D-glutamate</text>
        <dbReference type="Rhea" id="RHEA:12813"/>
        <dbReference type="ChEBI" id="CHEBI:29985"/>
        <dbReference type="ChEBI" id="CHEBI:29986"/>
        <dbReference type="EC" id="5.1.1.3"/>
    </reaction>
</comment>
<dbReference type="RefSeq" id="WP_201504712.1">
    <property type="nucleotide sequence ID" value="NZ_BAAAFR010000002.1"/>
</dbReference>
<dbReference type="InterPro" id="IPR004391">
    <property type="entry name" value="Glu_race"/>
</dbReference>
<feature type="binding site" evidence="7">
    <location>
        <begin position="29"/>
        <end position="30"/>
    </location>
    <ligand>
        <name>substrate</name>
    </ligand>
</feature>
<dbReference type="Proteomes" id="UP001501787">
    <property type="component" value="Unassembled WGS sequence"/>
</dbReference>
<dbReference type="Pfam" id="PF01177">
    <property type="entry name" value="Asp_Glu_race"/>
    <property type="match status" value="1"/>
</dbReference>